<organism evidence="1 2">
    <name type="scientific">Dendrolimus kikuchii</name>
    <dbReference type="NCBI Taxonomy" id="765133"/>
    <lineage>
        <taxon>Eukaryota</taxon>
        <taxon>Metazoa</taxon>
        <taxon>Ecdysozoa</taxon>
        <taxon>Arthropoda</taxon>
        <taxon>Hexapoda</taxon>
        <taxon>Insecta</taxon>
        <taxon>Pterygota</taxon>
        <taxon>Neoptera</taxon>
        <taxon>Endopterygota</taxon>
        <taxon>Lepidoptera</taxon>
        <taxon>Glossata</taxon>
        <taxon>Ditrysia</taxon>
        <taxon>Bombycoidea</taxon>
        <taxon>Lasiocampidae</taxon>
        <taxon>Dendrolimus</taxon>
    </lineage>
</organism>
<comment type="caution">
    <text evidence="1">The sequence shown here is derived from an EMBL/GenBank/DDBJ whole genome shotgun (WGS) entry which is preliminary data.</text>
</comment>
<evidence type="ECO:0000313" key="2">
    <source>
        <dbReference type="Proteomes" id="UP000824533"/>
    </source>
</evidence>
<proteinExistence type="predicted"/>
<accession>A0ACC1DK38</accession>
<reference evidence="1 2" key="1">
    <citation type="journal article" date="2021" name="Front. Genet.">
        <title>Chromosome-Level Genome Assembly Reveals Significant Gene Expansion in the Toll and IMD Signaling Pathways of Dendrolimus kikuchii.</title>
        <authorList>
            <person name="Zhou J."/>
            <person name="Wu P."/>
            <person name="Xiong Z."/>
            <person name="Liu N."/>
            <person name="Zhao N."/>
            <person name="Ji M."/>
            <person name="Qiu Y."/>
            <person name="Yang B."/>
        </authorList>
    </citation>
    <scope>NUCLEOTIDE SEQUENCE [LARGE SCALE GENOMIC DNA]</scope>
    <source>
        <strain evidence="1">Ann1</strain>
    </source>
</reference>
<dbReference type="EMBL" id="CM034387">
    <property type="protein sequence ID" value="KAJ0184033.1"/>
    <property type="molecule type" value="Genomic_DNA"/>
</dbReference>
<sequence>MTALGLLILWSKMIPFWKFIRTPRLYVVHGETAHYGMYKPNAMEKWGDKVLTWFNAALNVAFHISPILALYICRYGFILESRESWFRVIGCVGGVITFSHLMRAYGRARNAKYIEFITTYKSSILKPNFLEVLRQYDFEFTYWPASFQVKLLPNQTSYWNICLSLVNNHPYKTYANIDLPFHQRIFIQTLAFVSVHTFGLRLIYPGCLSFIYALMSGHLLYGRKRLVEEFFGKRTKIGTADGNFIDTMFVDNRGARNGKILVICCEGNSGFYEDGVMISPIKAGYSTLGWNHPGFGWSTGLPHPSQEMNAVDAVMQYAIKSLRFTPGNIVLYGWSIGGYPAAWIACNYPIRGVILDATFDDLLPLALKQMPQSWSRLVTEVIRSYANLDIATLLMQYKGPVKVIRRTEDEIICLKRGDLSTNRGNDLVQSIIFHRYLHLFDDPRMVEILKKIIAMTEMQRSHLSSRDITSIAESLLRLVSHYMYDYKSAHCVALPESYLPVIINSFNDKVVLSEN</sequence>
<gene>
    <name evidence="1" type="ORF">K1T71_000456</name>
</gene>
<protein>
    <submittedName>
        <fullName evidence="1">Uncharacterized protein</fullName>
    </submittedName>
</protein>
<dbReference type="Proteomes" id="UP000824533">
    <property type="component" value="Linkage Group LG01"/>
</dbReference>
<evidence type="ECO:0000313" key="1">
    <source>
        <dbReference type="EMBL" id="KAJ0184033.1"/>
    </source>
</evidence>
<name>A0ACC1DK38_9NEOP</name>
<keyword evidence="2" id="KW-1185">Reference proteome</keyword>